<dbReference type="RefSeq" id="WP_041886769.1">
    <property type="nucleotide sequence ID" value="NZ_CP157278.1"/>
</dbReference>
<feature type="transmembrane region" description="Helical" evidence="8">
    <location>
        <begin position="92"/>
        <end position="112"/>
    </location>
</feature>
<reference evidence="9 10" key="1">
    <citation type="submission" date="2015-01" db="EMBL/GenBank/DDBJ databases">
        <title>Draft genome sequence of Pedobacter sp. NL19 isolated from sludge of an effluent treatment pond in an abandoned uranium mine.</title>
        <authorList>
            <person name="Santos T."/>
            <person name="Caetano T."/>
            <person name="Covas C."/>
            <person name="Cruz A."/>
            <person name="Mendo S."/>
        </authorList>
    </citation>
    <scope>NUCLEOTIDE SEQUENCE [LARGE SCALE GENOMIC DNA]</scope>
    <source>
        <strain evidence="9 10">NL19</strain>
    </source>
</reference>
<dbReference type="GO" id="GO:0015833">
    <property type="term" value="P:peptide transport"/>
    <property type="evidence" value="ECO:0007669"/>
    <property type="project" value="UniProtKB-KW"/>
</dbReference>
<dbReference type="InterPro" id="IPR000109">
    <property type="entry name" value="POT_fam"/>
</dbReference>
<evidence type="ECO:0000256" key="6">
    <source>
        <dbReference type="ARBA" id="ARBA00022989"/>
    </source>
</evidence>
<dbReference type="GO" id="GO:1904680">
    <property type="term" value="F:peptide transmembrane transporter activity"/>
    <property type="evidence" value="ECO:0007669"/>
    <property type="project" value="InterPro"/>
</dbReference>
<dbReference type="PANTHER" id="PTHR23517">
    <property type="entry name" value="RESISTANCE PROTEIN MDTM, PUTATIVE-RELATED-RELATED"/>
    <property type="match status" value="1"/>
</dbReference>
<evidence type="ECO:0000256" key="1">
    <source>
        <dbReference type="ARBA" id="ARBA00004651"/>
    </source>
</evidence>
<dbReference type="InterPro" id="IPR036259">
    <property type="entry name" value="MFS_trans_sf"/>
</dbReference>
<evidence type="ECO:0000256" key="2">
    <source>
        <dbReference type="ARBA" id="ARBA00022448"/>
    </source>
</evidence>
<feature type="transmembrane region" description="Helical" evidence="8">
    <location>
        <begin position="608"/>
        <end position="626"/>
    </location>
</feature>
<dbReference type="SUPFAM" id="SSF103473">
    <property type="entry name" value="MFS general substrate transporter"/>
    <property type="match status" value="1"/>
</dbReference>
<gene>
    <name evidence="9" type="ORF">TH53_24580</name>
</gene>
<feature type="transmembrane region" description="Helical" evidence="8">
    <location>
        <begin position="404"/>
        <end position="424"/>
    </location>
</feature>
<dbReference type="GO" id="GO:0005886">
    <property type="term" value="C:plasma membrane"/>
    <property type="evidence" value="ECO:0007669"/>
    <property type="project" value="UniProtKB-SubCell"/>
</dbReference>
<evidence type="ECO:0000256" key="7">
    <source>
        <dbReference type="ARBA" id="ARBA00023136"/>
    </source>
</evidence>
<feature type="transmembrane region" description="Helical" evidence="8">
    <location>
        <begin position="436"/>
        <end position="455"/>
    </location>
</feature>
<dbReference type="PANTHER" id="PTHR23517:SF15">
    <property type="entry name" value="PROTON-DEPENDENT OLIGOPEPTIDE FAMILY TRANSPORT PROTEIN"/>
    <property type="match status" value="1"/>
</dbReference>
<keyword evidence="3" id="KW-1003">Cell membrane</keyword>
<keyword evidence="4 8" id="KW-0812">Transmembrane</keyword>
<feature type="transmembrane region" description="Helical" evidence="8">
    <location>
        <begin position="264"/>
        <end position="283"/>
    </location>
</feature>
<keyword evidence="5" id="KW-0571">Peptide transport</keyword>
<keyword evidence="6 8" id="KW-1133">Transmembrane helix</keyword>
<dbReference type="EMBL" id="JXRA01000139">
    <property type="protein sequence ID" value="KIO74746.1"/>
    <property type="molecule type" value="Genomic_DNA"/>
</dbReference>
<proteinExistence type="predicted"/>
<evidence type="ECO:0000313" key="9">
    <source>
        <dbReference type="EMBL" id="KIO74746.1"/>
    </source>
</evidence>
<evidence type="ECO:0000256" key="3">
    <source>
        <dbReference type="ARBA" id="ARBA00022475"/>
    </source>
</evidence>
<evidence type="ECO:0000313" key="10">
    <source>
        <dbReference type="Proteomes" id="UP000032049"/>
    </source>
</evidence>
<feature type="transmembrane region" description="Helical" evidence="8">
    <location>
        <begin position="194"/>
        <end position="211"/>
    </location>
</feature>
<keyword evidence="5" id="KW-0653">Protein transport</keyword>
<evidence type="ECO:0000256" key="8">
    <source>
        <dbReference type="SAM" id="Phobius"/>
    </source>
</evidence>
<dbReference type="Gene3D" id="1.20.1250.20">
    <property type="entry name" value="MFS general substrate transporter like domains"/>
    <property type="match status" value="1"/>
</dbReference>
<evidence type="ECO:0000256" key="5">
    <source>
        <dbReference type="ARBA" id="ARBA00022856"/>
    </source>
</evidence>
<protein>
    <submittedName>
        <fullName evidence="9">Uncharacterized protein</fullName>
    </submittedName>
</protein>
<feature type="transmembrane region" description="Helical" evidence="8">
    <location>
        <begin position="373"/>
        <end position="392"/>
    </location>
</feature>
<dbReference type="NCBIfam" id="TIGR00924">
    <property type="entry name" value="yjdL_sub1_fam"/>
    <property type="match status" value="1"/>
</dbReference>
<keyword evidence="10" id="KW-1185">Reference proteome</keyword>
<name>A0A0D0GK31_9SPHI</name>
<keyword evidence="2" id="KW-0813">Transport</keyword>
<comment type="subcellular location">
    <subcellularLocation>
        <location evidence="1">Cell membrane</location>
        <topology evidence="1">Multi-pass membrane protein</topology>
    </subcellularLocation>
</comment>
<dbReference type="STRING" id="1503925.TH53_24580"/>
<feature type="transmembrane region" description="Helical" evidence="8">
    <location>
        <begin position="158"/>
        <end position="182"/>
    </location>
</feature>
<feature type="transmembrane region" description="Helical" evidence="8">
    <location>
        <begin position="239"/>
        <end position="258"/>
    </location>
</feature>
<feature type="transmembrane region" description="Helical" evidence="8">
    <location>
        <begin position="118"/>
        <end position="137"/>
    </location>
</feature>
<keyword evidence="7 8" id="KW-0472">Membrane</keyword>
<organism evidence="9 10">
    <name type="scientific">Pedobacter lusitanus</name>
    <dbReference type="NCBI Taxonomy" id="1503925"/>
    <lineage>
        <taxon>Bacteria</taxon>
        <taxon>Pseudomonadati</taxon>
        <taxon>Bacteroidota</taxon>
        <taxon>Sphingobacteriia</taxon>
        <taxon>Sphingobacteriales</taxon>
        <taxon>Sphingobacteriaceae</taxon>
        <taxon>Pedobacter</taxon>
    </lineage>
</organism>
<accession>A0A0D0GK31</accession>
<feature type="transmembrane region" description="Helical" evidence="8">
    <location>
        <begin position="66"/>
        <end position="85"/>
    </location>
</feature>
<feature type="transmembrane region" description="Helical" evidence="8">
    <location>
        <begin position="340"/>
        <end position="361"/>
    </location>
</feature>
<dbReference type="AlphaFoldDB" id="A0A0D0GK31"/>
<sequence length="638" mass="70250">MDQSEILKPGQVESAQTGHPKGLYVLFATEMWERFNYYGMRAILVLFMTKALLFDKAFASNLYGSYTGLVYLTPLIGGFIADRYWGNRRSIVTGGILMALGELIMFGCASLYHSMPDISTFLFFTGLGFMISGNGFFKPNISSMVGQLYPKSDRRIDAAYTIFYMGINVGGALGPFICGYFGDTGNPADFKWAFLAAAVAMAIGVLVFINFRDKYVRDPNGDLLGLTPANPGDKKVSPVLVYLGLFAFSALCVGMLYIDAKIVSYLSYLLILAVVGIAIMIFTDKTLSKIEKKKISVIFIVAFFVLFFWSAFEQAGASLTFFAEEQTQRNLGFFTVPSSWFQSLNSIFVVVFAPVFAWLWIKLGRKEPSAPTKMALGLMLLALGYLVIATGVKDVGAGIKVSMIYLIGMYAFHTWGELCLSPIGLSLVNKLSPLKLSSLLMAVWFLANAGANVLAGKLSSKYPEEEAKIAEYKVSPLVLTNSAIDWQQVANNKKDIQQWNLSTVKKNSHSLSPDSLVALSITSAHPSITIDTNKVNRISPKKLSEKEIEKLAVAGEKEGKFLLGTNAAQTEIYIVKGSDKTASVVEVYNLNPEKPTFLGYTIKNLYDFFMLFVVMAGIASVILFFITKWLQKTMNATS</sequence>
<comment type="caution">
    <text evidence="9">The sequence shown here is derived from an EMBL/GenBank/DDBJ whole genome shotgun (WGS) entry which is preliminary data.</text>
</comment>
<dbReference type="InterPro" id="IPR050171">
    <property type="entry name" value="MFS_Transporters"/>
</dbReference>
<feature type="transmembrane region" description="Helical" evidence="8">
    <location>
        <begin position="295"/>
        <end position="312"/>
    </location>
</feature>
<dbReference type="CDD" id="cd17346">
    <property type="entry name" value="MFS_DtpA_like"/>
    <property type="match status" value="1"/>
</dbReference>
<dbReference type="Pfam" id="PF00854">
    <property type="entry name" value="PTR2"/>
    <property type="match status" value="1"/>
</dbReference>
<dbReference type="InterPro" id="IPR005279">
    <property type="entry name" value="Dipep/tripep_permease"/>
</dbReference>
<evidence type="ECO:0000256" key="4">
    <source>
        <dbReference type="ARBA" id="ARBA00022692"/>
    </source>
</evidence>
<dbReference type="Proteomes" id="UP000032049">
    <property type="component" value="Unassembled WGS sequence"/>
</dbReference>